<keyword evidence="7 11" id="KW-0067">ATP-binding</keyword>
<evidence type="ECO:0000256" key="12">
    <source>
        <dbReference type="SAM" id="MobiDB-lite"/>
    </source>
</evidence>
<evidence type="ECO:0000313" key="14">
    <source>
        <dbReference type="EMBL" id="ADO74774.1"/>
    </source>
</evidence>
<feature type="transmembrane region" description="Helical" evidence="11">
    <location>
        <begin position="156"/>
        <end position="177"/>
    </location>
</feature>
<name>E3FW53_STIAD</name>
<dbReference type="InterPro" id="IPR001757">
    <property type="entry name" value="P_typ_ATPase"/>
</dbReference>
<dbReference type="GO" id="GO:0005524">
    <property type="term" value="F:ATP binding"/>
    <property type="evidence" value="ECO:0007669"/>
    <property type="project" value="UniProtKB-UniRule"/>
</dbReference>
<comment type="similarity">
    <text evidence="2 11">Belongs to the cation transport ATPase (P-type) (TC 3.A.3) family. Type IB subfamily.</text>
</comment>
<dbReference type="FunFam" id="2.70.150.10:FF:000020">
    <property type="entry name" value="Copper-exporting P-type ATPase A"/>
    <property type="match status" value="1"/>
</dbReference>
<comment type="subcellular location">
    <subcellularLocation>
        <location evidence="1">Cell membrane</location>
        <topology evidence="1">Multi-pass membrane protein</topology>
    </subcellularLocation>
</comment>
<dbReference type="EMBL" id="CP002271">
    <property type="protein sequence ID" value="ADO74774.1"/>
    <property type="molecule type" value="Genomic_DNA"/>
</dbReference>
<feature type="transmembrane region" description="Helical" evidence="11">
    <location>
        <begin position="224"/>
        <end position="243"/>
    </location>
</feature>
<dbReference type="Pfam" id="PF00122">
    <property type="entry name" value="E1-E2_ATPase"/>
    <property type="match status" value="1"/>
</dbReference>
<keyword evidence="5 11" id="KW-0479">Metal-binding</keyword>
<dbReference type="Gene3D" id="3.40.50.1000">
    <property type="entry name" value="HAD superfamily/HAD-like"/>
    <property type="match status" value="1"/>
</dbReference>
<evidence type="ECO:0000256" key="3">
    <source>
        <dbReference type="ARBA" id="ARBA00022475"/>
    </source>
</evidence>
<dbReference type="Gene3D" id="3.40.1110.10">
    <property type="entry name" value="Calcium-transporting ATPase, cytoplasmic domain N"/>
    <property type="match status" value="1"/>
</dbReference>
<feature type="transmembrane region" description="Helical" evidence="11">
    <location>
        <begin position="410"/>
        <end position="439"/>
    </location>
</feature>
<feature type="transmembrane region" description="Helical" evidence="11">
    <location>
        <begin position="726"/>
        <end position="745"/>
    </location>
</feature>
<dbReference type="RefSeq" id="WP_013377613.1">
    <property type="nucleotide sequence ID" value="NC_014623.1"/>
</dbReference>
<evidence type="ECO:0000256" key="11">
    <source>
        <dbReference type="RuleBase" id="RU362081"/>
    </source>
</evidence>
<evidence type="ECO:0000256" key="1">
    <source>
        <dbReference type="ARBA" id="ARBA00004651"/>
    </source>
</evidence>
<dbReference type="GO" id="GO:0016491">
    <property type="term" value="F:oxidoreductase activity"/>
    <property type="evidence" value="ECO:0007669"/>
    <property type="project" value="InterPro"/>
</dbReference>
<evidence type="ECO:0000259" key="13">
    <source>
        <dbReference type="SMART" id="SM00746"/>
    </source>
</evidence>
<dbReference type="GO" id="GO:0005507">
    <property type="term" value="F:copper ion binding"/>
    <property type="evidence" value="ECO:0007669"/>
    <property type="project" value="TreeGrafter"/>
</dbReference>
<evidence type="ECO:0000256" key="5">
    <source>
        <dbReference type="ARBA" id="ARBA00022723"/>
    </source>
</evidence>
<dbReference type="SUPFAM" id="SSF81665">
    <property type="entry name" value="Calcium ATPase, transmembrane domain M"/>
    <property type="match status" value="1"/>
</dbReference>
<dbReference type="InterPro" id="IPR044492">
    <property type="entry name" value="P_typ_ATPase_HD_dom"/>
</dbReference>
<dbReference type="SMART" id="SM00746">
    <property type="entry name" value="TRASH"/>
    <property type="match status" value="1"/>
</dbReference>
<dbReference type="InterPro" id="IPR036412">
    <property type="entry name" value="HAD-like_sf"/>
</dbReference>
<feature type="transmembrane region" description="Helical" evidence="11">
    <location>
        <begin position="189"/>
        <end position="212"/>
    </location>
</feature>
<dbReference type="PROSITE" id="PS00154">
    <property type="entry name" value="ATPASE_E1_E2"/>
    <property type="match status" value="1"/>
</dbReference>
<dbReference type="Pfam" id="PF00702">
    <property type="entry name" value="Hydrolase"/>
    <property type="match status" value="1"/>
</dbReference>
<dbReference type="InterPro" id="IPR023298">
    <property type="entry name" value="ATPase_P-typ_TM_dom_sf"/>
</dbReference>
<dbReference type="eggNOG" id="COG2217">
    <property type="taxonomic scope" value="Bacteria"/>
</dbReference>
<evidence type="ECO:0000256" key="2">
    <source>
        <dbReference type="ARBA" id="ARBA00006024"/>
    </source>
</evidence>
<dbReference type="InterPro" id="IPR045800">
    <property type="entry name" value="HMBD"/>
</dbReference>
<evidence type="ECO:0000256" key="4">
    <source>
        <dbReference type="ARBA" id="ARBA00022692"/>
    </source>
</evidence>
<dbReference type="SUPFAM" id="SSF81653">
    <property type="entry name" value="Calcium ATPase, transduction domain A"/>
    <property type="match status" value="1"/>
</dbReference>
<feature type="region of interest" description="Disordered" evidence="12">
    <location>
        <begin position="1"/>
        <end position="22"/>
    </location>
</feature>
<dbReference type="InterPro" id="IPR027256">
    <property type="entry name" value="P-typ_ATPase_IB"/>
</dbReference>
<dbReference type="Pfam" id="PF19335">
    <property type="entry name" value="HMBD"/>
    <property type="match status" value="1"/>
</dbReference>
<dbReference type="InterPro" id="IPR011017">
    <property type="entry name" value="TRASH_dom"/>
</dbReference>
<keyword evidence="9 11" id="KW-1133">Transmembrane helix</keyword>
<protein>
    <submittedName>
        <fullName evidence="14">Copper-translocating P-type ATPase</fullName>
    </submittedName>
</protein>
<keyword evidence="4 11" id="KW-0812">Transmembrane</keyword>
<proteinExistence type="inferred from homology"/>
<dbReference type="NCBIfam" id="TIGR01511">
    <property type="entry name" value="ATPase-IB1_Cu"/>
    <property type="match status" value="1"/>
</dbReference>
<dbReference type="NCBIfam" id="TIGR01525">
    <property type="entry name" value="ATPase-IB_hvy"/>
    <property type="match status" value="1"/>
</dbReference>
<evidence type="ECO:0000256" key="8">
    <source>
        <dbReference type="ARBA" id="ARBA00022967"/>
    </source>
</evidence>
<dbReference type="Proteomes" id="UP000001351">
    <property type="component" value="Chromosome"/>
</dbReference>
<dbReference type="SFLD" id="SFLDF00027">
    <property type="entry name" value="p-type_atpase"/>
    <property type="match status" value="1"/>
</dbReference>
<keyword evidence="6 11" id="KW-0547">Nucleotide-binding</keyword>
<dbReference type="NCBIfam" id="TIGR01494">
    <property type="entry name" value="ATPase_P-type"/>
    <property type="match status" value="1"/>
</dbReference>
<feature type="transmembrane region" description="Helical" evidence="11">
    <location>
        <begin position="382"/>
        <end position="404"/>
    </location>
</feature>
<dbReference type="GO" id="GO:0005886">
    <property type="term" value="C:plasma membrane"/>
    <property type="evidence" value="ECO:0007669"/>
    <property type="project" value="UniProtKB-SubCell"/>
</dbReference>
<dbReference type="GO" id="GO:0043682">
    <property type="term" value="F:P-type divalent copper transporter activity"/>
    <property type="evidence" value="ECO:0007669"/>
    <property type="project" value="TreeGrafter"/>
</dbReference>
<dbReference type="PRINTS" id="PR00119">
    <property type="entry name" value="CATATPASE"/>
</dbReference>
<dbReference type="KEGG" id="sur:STAUR_7018"/>
<dbReference type="InterPro" id="IPR007029">
    <property type="entry name" value="YHS_dom"/>
</dbReference>
<dbReference type="CDD" id="cd02094">
    <property type="entry name" value="P-type_ATPase_Cu-like"/>
    <property type="match status" value="1"/>
</dbReference>
<dbReference type="PRINTS" id="PR00943">
    <property type="entry name" value="CUATPASE"/>
</dbReference>
<dbReference type="Gene3D" id="2.70.150.10">
    <property type="entry name" value="Calcium-transporting ATPase, cytoplasmic transduction domain A"/>
    <property type="match status" value="1"/>
</dbReference>
<keyword evidence="15" id="KW-1185">Reference proteome</keyword>
<evidence type="ECO:0000256" key="7">
    <source>
        <dbReference type="ARBA" id="ARBA00022840"/>
    </source>
</evidence>
<dbReference type="SUPFAM" id="SSF56784">
    <property type="entry name" value="HAD-like"/>
    <property type="match status" value="1"/>
</dbReference>
<feature type="transmembrane region" description="Helical" evidence="11">
    <location>
        <begin position="124"/>
        <end position="144"/>
    </location>
</feature>
<reference evidence="14 15" key="1">
    <citation type="journal article" date="2011" name="Mol. Biol. Evol.">
        <title>Comparative genomic analysis of fruiting body formation in Myxococcales.</title>
        <authorList>
            <person name="Huntley S."/>
            <person name="Hamann N."/>
            <person name="Wegener-Feldbrugge S."/>
            <person name="Treuner-Lange A."/>
            <person name="Kube M."/>
            <person name="Reinhardt R."/>
            <person name="Klages S."/>
            <person name="Muller R."/>
            <person name="Ronning C.M."/>
            <person name="Nierman W.C."/>
            <person name="Sogaard-Andersen L."/>
        </authorList>
    </citation>
    <scope>NUCLEOTIDE SEQUENCE [LARGE SCALE GENOMIC DNA]</scope>
    <source>
        <strain evidence="14 15">DW4/3-1</strain>
    </source>
</reference>
<dbReference type="SFLD" id="SFLDS00003">
    <property type="entry name" value="Haloacid_Dehalogenase"/>
    <property type="match status" value="1"/>
</dbReference>
<evidence type="ECO:0000256" key="10">
    <source>
        <dbReference type="ARBA" id="ARBA00023136"/>
    </source>
</evidence>
<feature type="transmembrane region" description="Helical" evidence="11">
    <location>
        <begin position="751"/>
        <end position="773"/>
    </location>
</feature>
<keyword evidence="10 11" id="KW-0472">Membrane</keyword>
<organism evidence="14 15">
    <name type="scientific">Stigmatella aurantiaca (strain DW4/3-1)</name>
    <dbReference type="NCBI Taxonomy" id="378806"/>
    <lineage>
        <taxon>Bacteria</taxon>
        <taxon>Pseudomonadati</taxon>
        <taxon>Myxococcota</taxon>
        <taxon>Myxococcia</taxon>
        <taxon>Myxococcales</taxon>
        <taxon>Cystobacterineae</taxon>
        <taxon>Archangiaceae</taxon>
        <taxon>Stigmatella</taxon>
    </lineage>
</organism>
<dbReference type="InterPro" id="IPR009078">
    <property type="entry name" value="Ferritin-like_SF"/>
</dbReference>
<evidence type="ECO:0000313" key="15">
    <source>
        <dbReference type="Proteomes" id="UP000001351"/>
    </source>
</evidence>
<gene>
    <name evidence="14" type="ordered locus">STAUR_7018</name>
</gene>
<dbReference type="InterPro" id="IPR023299">
    <property type="entry name" value="ATPase_P-typ_cyto_dom_N"/>
</dbReference>
<accession>E3FW53</accession>
<keyword evidence="8" id="KW-1278">Translocase</keyword>
<dbReference type="Pfam" id="PF04945">
    <property type="entry name" value="YHS"/>
    <property type="match status" value="1"/>
</dbReference>
<dbReference type="SUPFAM" id="SSF47240">
    <property type="entry name" value="Ferritin-like"/>
    <property type="match status" value="1"/>
</dbReference>
<dbReference type="InterPro" id="IPR008250">
    <property type="entry name" value="ATPase_P-typ_transduc_dom_A_sf"/>
</dbReference>
<dbReference type="SFLD" id="SFLDG00002">
    <property type="entry name" value="C1.7:_P-type_atpase_like"/>
    <property type="match status" value="1"/>
</dbReference>
<dbReference type="AlphaFoldDB" id="E3FW53"/>
<dbReference type="GO" id="GO:0060003">
    <property type="term" value="P:copper ion export"/>
    <property type="evidence" value="ECO:0007669"/>
    <property type="project" value="UniProtKB-ARBA"/>
</dbReference>
<dbReference type="PANTHER" id="PTHR43520:SF8">
    <property type="entry name" value="P-TYPE CU(+) TRANSPORTER"/>
    <property type="match status" value="1"/>
</dbReference>
<dbReference type="PANTHER" id="PTHR43520">
    <property type="entry name" value="ATP7, ISOFORM B"/>
    <property type="match status" value="1"/>
</dbReference>
<dbReference type="GO" id="GO:0016887">
    <property type="term" value="F:ATP hydrolysis activity"/>
    <property type="evidence" value="ECO:0007669"/>
    <property type="project" value="InterPro"/>
</dbReference>
<keyword evidence="3 11" id="KW-1003">Cell membrane</keyword>
<dbReference type="HOGENOM" id="CLU_001771_11_2_7"/>
<dbReference type="GO" id="GO:0055070">
    <property type="term" value="P:copper ion homeostasis"/>
    <property type="evidence" value="ECO:0007669"/>
    <property type="project" value="TreeGrafter"/>
</dbReference>
<dbReference type="Gene3D" id="1.10.620.20">
    <property type="entry name" value="Ribonucleotide Reductase, subunit A"/>
    <property type="match status" value="1"/>
</dbReference>
<dbReference type="InterPro" id="IPR059000">
    <property type="entry name" value="ATPase_P-type_domA"/>
</dbReference>
<dbReference type="STRING" id="378806.STAUR_7018"/>
<evidence type="ECO:0000256" key="9">
    <source>
        <dbReference type="ARBA" id="ARBA00022989"/>
    </source>
</evidence>
<evidence type="ECO:0000256" key="6">
    <source>
        <dbReference type="ARBA" id="ARBA00022741"/>
    </source>
</evidence>
<dbReference type="InterPro" id="IPR023214">
    <property type="entry name" value="HAD_sf"/>
</dbReference>
<sequence>MKEAHEGVPSASSGDSRPVDPVCGMRVDPVQPKGGTFEHEGQRYFFCNPKCREKFRADPRKYLEPSSTPAPEAPPGTMYICPMDPEVRQDHPGSCPKCGMALEPESPSLEETPDPELISMTRRFWTCLAFSVLVLFLGMPEMLPGQPMQRLMSPSALAWAQLVLSSPVVLWGGWPFFQRGWASVRNRHLNMFTLIALGTGAAYLFSLFATFFPGALPHAFTGHGGAIPVYFEAAATITTLVLLGQVLELRARRATSGALRALLRLAPTTARRLREDGGEEDVPLEQVQPGDRLRVRPGEKVPVDGVVLEGEGAVDESMVTGEALPVEKGPGAKVTGGTVNGTGSLILKAERVGKDTLLSRIVQRVGEAQRTRAPIQRLADQVASVFVPAVIAVSVLTAFVWGVWGPEPRFSHALVNAVAVLIIACPCALGLATPISVVVGTGRGAQMGVLIREASALERLERVDTLVVDKTGTLTEGKPRLVSVEPVAGMEEARLLWLAASLEQGSEHPLAAAIVAGAQARGAGLARTQDFRSLTGKGVTGRVEGTAVALGNAALLSALAVEAGALAARAEALRREGQTVVFVVVEGQPAGLLGVEDPLKASTPEALALLRREGLRVVMLTGDSRTTAEAVARKLGLSEVLAEVLPEAKGDVVKRLQAEGRVVAMAGDGVNDAPALAQADVGIAMGTGTDIAMESAGVTLVKGDLLGIARARALSQATLRNIRQNLFFAFVYNLLGVPLAAGVLYPAFGLLLSPMLASAAMSLSSVSVIGNALRLKKAM</sequence>
<dbReference type="InterPro" id="IPR012348">
    <property type="entry name" value="RNR-like"/>
</dbReference>
<dbReference type="InterPro" id="IPR018303">
    <property type="entry name" value="ATPase_P-typ_P_site"/>
</dbReference>
<feature type="domain" description="TRASH" evidence="13">
    <location>
        <begin position="20"/>
        <end position="59"/>
    </location>
</feature>